<organism evidence="2 3">
    <name type="scientific">Macleaya cordata</name>
    <name type="common">Five-seeded plume-poppy</name>
    <name type="synonym">Bocconia cordata</name>
    <dbReference type="NCBI Taxonomy" id="56857"/>
    <lineage>
        <taxon>Eukaryota</taxon>
        <taxon>Viridiplantae</taxon>
        <taxon>Streptophyta</taxon>
        <taxon>Embryophyta</taxon>
        <taxon>Tracheophyta</taxon>
        <taxon>Spermatophyta</taxon>
        <taxon>Magnoliopsida</taxon>
        <taxon>Ranunculales</taxon>
        <taxon>Papaveraceae</taxon>
        <taxon>Papaveroideae</taxon>
        <taxon>Macleaya</taxon>
    </lineage>
</organism>
<dbReference type="InterPro" id="IPR038823">
    <property type="entry name" value="MED2_plant"/>
</dbReference>
<dbReference type="EMBL" id="MVGT01001879">
    <property type="protein sequence ID" value="OVA10592.1"/>
    <property type="molecule type" value="Genomic_DNA"/>
</dbReference>
<evidence type="ECO:0000256" key="1">
    <source>
        <dbReference type="SAM" id="MobiDB-lite"/>
    </source>
</evidence>
<feature type="region of interest" description="Disordered" evidence="1">
    <location>
        <begin position="116"/>
        <end position="220"/>
    </location>
</feature>
<dbReference type="InParanoid" id="A0A200QJJ0"/>
<comment type="caution">
    <text evidence="2">The sequence shown here is derived from an EMBL/GenBank/DDBJ whole genome shotgun (WGS) entry which is preliminary data.</text>
</comment>
<feature type="compositionally biased region" description="Polar residues" evidence="1">
    <location>
        <begin position="197"/>
        <end position="206"/>
    </location>
</feature>
<evidence type="ECO:0000313" key="2">
    <source>
        <dbReference type="EMBL" id="OVA10592.1"/>
    </source>
</evidence>
<proteinExistence type="predicted"/>
<name>A0A200QJJ0_MACCD</name>
<evidence type="ECO:0000313" key="3">
    <source>
        <dbReference type="Proteomes" id="UP000195402"/>
    </source>
</evidence>
<dbReference type="OMA" id="DAKDEGY"/>
<dbReference type="OrthoDB" id="1892825at2759"/>
<accession>A0A200QJJ0</accession>
<feature type="compositionally biased region" description="Basic and acidic residues" evidence="1">
    <location>
        <begin position="207"/>
        <end position="220"/>
    </location>
</feature>
<dbReference type="PANTHER" id="PTHR36407">
    <property type="entry name" value="MEDIATOR-ASSOCIATED PROTEIN 2"/>
    <property type="match status" value="1"/>
</dbReference>
<sequence length="220" mass="24240">MDAVEDYIPTADFQEDVKDPLLEIPLTDSTELWLIQWPINQPPDFDGQEVSLKLHHDGQLGSFESSSGKSYEVVSYATQEPDATVFLSSASESKIVGKISRRVCLVHYPEPSELEQANSYRQGRTNQRFGGTPSSFLTPTQGSRQRSSLAVSGISHGSMFSLPNRTQSSLFDSGEPSSKRPKRKHVRMGSEGRRSDVSSLGSAGTSRSEKSKGKIKKELE</sequence>
<dbReference type="FunCoup" id="A0A200QJJ0">
    <property type="interactions" value="1207"/>
</dbReference>
<dbReference type="AlphaFoldDB" id="A0A200QJJ0"/>
<feature type="compositionally biased region" description="Polar residues" evidence="1">
    <location>
        <begin position="161"/>
        <end position="171"/>
    </location>
</feature>
<dbReference type="STRING" id="56857.A0A200QJJ0"/>
<keyword evidence="3" id="KW-1185">Reference proteome</keyword>
<gene>
    <name evidence="2" type="ORF">BVC80_8969g22</name>
</gene>
<dbReference type="PANTHER" id="PTHR36407:SF1">
    <property type="entry name" value="MEDIATOR-ASSOCIATED PROTEIN 2"/>
    <property type="match status" value="1"/>
</dbReference>
<feature type="compositionally biased region" description="Polar residues" evidence="1">
    <location>
        <begin position="116"/>
        <end position="150"/>
    </location>
</feature>
<evidence type="ECO:0008006" key="4">
    <source>
        <dbReference type="Google" id="ProtNLM"/>
    </source>
</evidence>
<protein>
    <recommendedName>
        <fullName evidence="4">Mediator-associated protein 2</fullName>
    </recommendedName>
</protein>
<reference evidence="2 3" key="1">
    <citation type="journal article" date="2017" name="Mol. Plant">
        <title>The Genome of Medicinal Plant Macleaya cordata Provides New Insights into Benzylisoquinoline Alkaloids Metabolism.</title>
        <authorList>
            <person name="Liu X."/>
            <person name="Liu Y."/>
            <person name="Huang P."/>
            <person name="Ma Y."/>
            <person name="Qing Z."/>
            <person name="Tang Q."/>
            <person name="Cao H."/>
            <person name="Cheng P."/>
            <person name="Zheng Y."/>
            <person name="Yuan Z."/>
            <person name="Zhou Y."/>
            <person name="Liu J."/>
            <person name="Tang Z."/>
            <person name="Zhuo Y."/>
            <person name="Zhang Y."/>
            <person name="Yu L."/>
            <person name="Huang J."/>
            <person name="Yang P."/>
            <person name="Peng Q."/>
            <person name="Zhang J."/>
            <person name="Jiang W."/>
            <person name="Zhang Z."/>
            <person name="Lin K."/>
            <person name="Ro D.K."/>
            <person name="Chen X."/>
            <person name="Xiong X."/>
            <person name="Shang Y."/>
            <person name="Huang S."/>
            <person name="Zeng J."/>
        </authorList>
    </citation>
    <scope>NUCLEOTIDE SEQUENCE [LARGE SCALE GENOMIC DNA]</scope>
    <source>
        <strain evidence="3">cv. BLH2017</strain>
        <tissue evidence="2">Root</tissue>
    </source>
</reference>
<dbReference type="Proteomes" id="UP000195402">
    <property type="component" value="Unassembled WGS sequence"/>
</dbReference>